<protein>
    <submittedName>
        <fullName evidence="1">Uncharacterized protein</fullName>
    </submittedName>
</protein>
<dbReference type="EMBL" id="JACHJB010000002">
    <property type="protein sequence ID" value="MBB6348536.1"/>
    <property type="molecule type" value="Genomic_DNA"/>
</dbReference>
<accession>A0A7X0C7H9</accession>
<organism evidence="1 2">
    <name type="scientific">Nonomuraea muscovyensis</name>
    <dbReference type="NCBI Taxonomy" id="1124761"/>
    <lineage>
        <taxon>Bacteria</taxon>
        <taxon>Bacillati</taxon>
        <taxon>Actinomycetota</taxon>
        <taxon>Actinomycetes</taxon>
        <taxon>Streptosporangiales</taxon>
        <taxon>Streptosporangiaceae</taxon>
        <taxon>Nonomuraea</taxon>
    </lineage>
</organism>
<name>A0A7X0C7H9_9ACTN</name>
<comment type="caution">
    <text evidence="1">The sequence shown here is derived from an EMBL/GenBank/DDBJ whole genome shotgun (WGS) entry which is preliminary data.</text>
</comment>
<sequence length="55" mass="5804">MPVALTPRRTLLLRAAPALVVGGVPAHLLGPATVRGAQSVWIPLKGPEALLKSRW</sequence>
<dbReference type="AlphaFoldDB" id="A0A7X0C7H9"/>
<evidence type="ECO:0000313" key="1">
    <source>
        <dbReference type="EMBL" id="MBB6348536.1"/>
    </source>
</evidence>
<dbReference type="Proteomes" id="UP000583800">
    <property type="component" value="Unassembled WGS sequence"/>
</dbReference>
<evidence type="ECO:0000313" key="2">
    <source>
        <dbReference type="Proteomes" id="UP000583800"/>
    </source>
</evidence>
<dbReference type="RefSeq" id="WP_185086267.1">
    <property type="nucleotide sequence ID" value="NZ_JACHJB010000002.1"/>
</dbReference>
<reference evidence="1 2" key="1">
    <citation type="submission" date="2020-08" db="EMBL/GenBank/DDBJ databases">
        <title>Sequencing the genomes of 1000 actinobacteria strains.</title>
        <authorList>
            <person name="Klenk H.-P."/>
        </authorList>
    </citation>
    <scope>NUCLEOTIDE SEQUENCE [LARGE SCALE GENOMIC DNA]</scope>
    <source>
        <strain evidence="1 2">DSM 45913</strain>
    </source>
</reference>
<keyword evidence="2" id="KW-1185">Reference proteome</keyword>
<proteinExistence type="predicted"/>
<gene>
    <name evidence="1" type="ORF">FHU36_005081</name>
</gene>